<dbReference type="GO" id="GO:0004252">
    <property type="term" value="F:serine-type endopeptidase activity"/>
    <property type="evidence" value="ECO:0007669"/>
    <property type="project" value="InterPro"/>
</dbReference>
<dbReference type="PROSITE" id="PS00134">
    <property type="entry name" value="TRYPSIN_HIS"/>
    <property type="match status" value="1"/>
</dbReference>
<dbReference type="PRINTS" id="PR00722">
    <property type="entry name" value="CHYMOTRYPSIN"/>
</dbReference>
<reference evidence="5" key="1">
    <citation type="submission" date="2020-11" db="EMBL/GenBank/DDBJ databases">
        <title>Sequencing the genomes of 1000 actinobacteria strains.</title>
        <authorList>
            <person name="Klenk H.-P."/>
        </authorList>
    </citation>
    <scope>NUCLEOTIDE SEQUENCE</scope>
    <source>
        <strain evidence="5">DSM 45356</strain>
    </source>
</reference>
<evidence type="ECO:0000313" key="5">
    <source>
        <dbReference type="EMBL" id="MBG6138896.1"/>
    </source>
</evidence>
<proteinExistence type="predicted"/>
<dbReference type="PROSITE" id="PS50240">
    <property type="entry name" value="TRYPSIN_DOM"/>
    <property type="match status" value="1"/>
</dbReference>
<keyword evidence="6" id="KW-1185">Reference proteome</keyword>
<keyword evidence="2 5" id="KW-0645">Protease</keyword>
<keyword evidence="3" id="KW-0732">Signal</keyword>
<dbReference type="SMART" id="SM00020">
    <property type="entry name" value="Tryp_SPc"/>
    <property type="match status" value="1"/>
</dbReference>
<keyword evidence="2" id="KW-0720">Serine protease</keyword>
<dbReference type="PANTHER" id="PTHR24252">
    <property type="entry name" value="ACROSIN-RELATED"/>
    <property type="match status" value="1"/>
</dbReference>
<dbReference type="FunFam" id="2.40.10.10:FF:000002">
    <property type="entry name" value="Transmembrane protease serine"/>
    <property type="match status" value="1"/>
</dbReference>
<feature type="domain" description="Peptidase S1" evidence="4">
    <location>
        <begin position="36"/>
        <end position="259"/>
    </location>
</feature>
<evidence type="ECO:0000256" key="1">
    <source>
        <dbReference type="ARBA" id="ARBA00023157"/>
    </source>
</evidence>
<dbReference type="Proteomes" id="UP000622552">
    <property type="component" value="Unassembled WGS sequence"/>
</dbReference>
<keyword evidence="2" id="KW-0378">Hydrolase</keyword>
<dbReference type="Pfam" id="PF00089">
    <property type="entry name" value="Trypsin"/>
    <property type="match status" value="1"/>
</dbReference>
<dbReference type="SUPFAM" id="SSF50494">
    <property type="entry name" value="Trypsin-like serine proteases"/>
    <property type="match status" value="1"/>
</dbReference>
<keyword evidence="1" id="KW-1015">Disulfide bond</keyword>
<dbReference type="InterPro" id="IPR001254">
    <property type="entry name" value="Trypsin_dom"/>
</dbReference>
<evidence type="ECO:0000259" key="4">
    <source>
        <dbReference type="PROSITE" id="PS50240"/>
    </source>
</evidence>
<sequence>MRRRWYLLLVVLATSLVLPAGPAAASTDKSADDPEIVGGAPARAGEFPWTVHLSVGCGGALYSPTVVLTAAHCVGRSGSDSSIEVTTGLDRFHPTQRVRSAQVKRADGFTDVTGGNDWALIRLARPLTGATLPVAADTATDSGLFTVVGWGSTREGGAGTATLRKVQVPFVSDAVCGDAYRKAGYGFVASDMICAGKMDTGGIDSCQGDSGGPMVRRDDAGAWRQVGIVSWGEGCARAGFPGVYTQASRFAAAISRAAAAM</sequence>
<feature type="chain" id="PRO_5035167175" evidence="3">
    <location>
        <begin position="26"/>
        <end position="261"/>
    </location>
</feature>
<dbReference type="EMBL" id="JADOUF010000001">
    <property type="protein sequence ID" value="MBG6138896.1"/>
    <property type="molecule type" value="Genomic_DNA"/>
</dbReference>
<organism evidence="5 6">
    <name type="scientific">Longispora fulva</name>
    <dbReference type="NCBI Taxonomy" id="619741"/>
    <lineage>
        <taxon>Bacteria</taxon>
        <taxon>Bacillati</taxon>
        <taxon>Actinomycetota</taxon>
        <taxon>Actinomycetes</taxon>
        <taxon>Micromonosporales</taxon>
        <taxon>Micromonosporaceae</taxon>
        <taxon>Longispora</taxon>
    </lineage>
</organism>
<evidence type="ECO:0000313" key="6">
    <source>
        <dbReference type="Proteomes" id="UP000622552"/>
    </source>
</evidence>
<dbReference type="RefSeq" id="WP_197005605.1">
    <property type="nucleotide sequence ID" value="NZ_BONS01000009.1"/>
</dbReference>
<comment type="caution">
    <text evidence="5">The sequence shown here is derived from an EMBL/GenBank/DDBJ whole genome shotgun (WGS) entry which is preliminary data.</text>
</comment>
<accession>A0A8J7GIU7</accession>
<evidence type="ECO:0000256" key="3">
    <source>
        <dbReference type="SAM" id="SignalP"/>
    </source>
</evidence>
<dbReference type="PANTHER" id="PTHR24252:SF7">
    <property type="entry name" value="HYALIN"/>
    <property type="match status" value="1"/>
</dbReference>
<dbReference type="Gene3D" id="2.40.10.10">
    <property type="entry name" value="Trypsin-like serine proteases"/>
    <property type="match status" value="2"/>
</dbReference>
<gene>
    <name evidence="5" type="ORF">IW245_005090</name>
</gene>
<dbReference type="PROSITE" id="PS00135">
    <property type="entry name" value="TRYPSIN_SER"/>
    <property type="match status" value="1"/>
</dbReference>
<dbReference type="InterPro" id="IPR033116">
    <property type="entry name" value="TRYPSIN_SER"/>
</dbReference>
<dbReference type="InterPro" id="IPR001314">
    <property type="entry name" value="Peptidase_S1A"/>
</dbReference>
<feature type="signal peptide" evidence="3">
    <location>
        <begin position="1"/>
        <end position="25"/>
    </location>
</feature>
<dbReference type="InterPro" id="IPR018114">
    <property type="entry name" value="TRYPSIN_HIS"/>
</dbReference>
<dbReference type="GO" id="GO:0006508">
    <property type="term" value="P:proteolysis"/>
    <property type="evidence" value="ECO:0007669"/>
    <property type="project" value="UniProtKB-KW"/>
</dbReference>
<dbReference type="InterPro" id="IPR009003">
    <property type="entry name" value="Peptidase_S1_PA"/>
</dbReference>
<dbReference type="CDD" id="cd00190">
    <property type="entry name" value="Tryp_SPc"/>
    <property type="match status" value="1"/>
</dbReference>
<evidence type="ECO:0000256" key="2">
    <source>
        <dbReference type="RuleBase" id="RU363034"/>
    </source>
</evidence>
<dbReference type="InterPro" id="IPR043504">
    <property type="entry name" value="Peptidase_S1_PA_chymotrypsin"/>
</dbReference>
<name>A0A8J7GIU7_9ACTN</name>
<dbReference type="AlphaFoldDB" id="A0A8J7GIU7"/>
<protein>
    <submittedName>
        <fullName evidence="5">Secreted trypsin-like serine protease</fullName>
    </submittedName>
</protein>